<proteinExistence type="predicted"/>
<dbReference type="CDD" id="cd00067">
    <property type="entry name" value="GAL4"/>
    <property type="match status" value="1"/>
</dbReference>
<protein>
    <recommendedName>
        <fullName evidence="1">Zn(2)-C6 fungal-type domain-containing protein</fullName>
    </recommendedName>
</protein>
<reference evidence="2 4" key="1">
    <citation type="journal article" date="2012" name="Nature">
        <title>Algal genomes reveal evolutionary mosaicism and the fate of nucleomorphs.</title>
        <authorList>
            <consortium name="DOE Joint Genome Institute"/>
            <person name="Curtis B.A."/>
            <person name="Tanifuji G."/>
            <person name="Burki F."/>
            <person name="Gruber A."/>
            <person name="Irimia M."/>
            <person name="Maruyama S."/>
            <person name="Arias M.C."/>
            <person name="Ball S.G."/>
            <person name="Gile G.H."/>
            <person name="Hirakawa Y."/>
            <person name="Hopkins J.F."/>
            <person name="Kuo A."/>
            <person name="Rensing S.A."/>
            <person name="Schmutz J."/>
            <person name="Symeonidi A."/>
            <person name="Elias M."/>
            <person name="Eveleigh R.J."/>
            <person name="Herman E.K."/>
            <person name="Klute M.J."/>
            <person name="Nakayama T."/>
            <person name="Obornik M."/>
            <person name="Reyes-Prieto A."/>
            <person name="Armbrust E.V."/>
            <person name="Aves S.J."/>
            <person name="Beiko R.G."/>
            <person name="Coutinho P."/>
            <person name="Dacks J.B."/>
            <person name="Durnford D.G."/>
            <person name="Fast N.M."/>
            <person name="Green B.R."/>
            <person name="Grisdale C.J."/>
            <person name="Hempel F."/>
            <person name="Henrissat B."/>
            <person name="Hoppner M.P."/>
            <person name="Ishida K."/>
            <person name="Kim E."/>
            <person name="Koreny L."/>
            <person name="Kroth P.G."/>
            <person name="Liu Y."/>
            <person name="Malik S.B."/>
            <person name="Maier U.G."/>
            <person name="McRose D."/>
            <person name="Mock T."/>
            <person name="Neilson J.A."/>
            <person name="Onodera N.T."/>
            <person name="Poole A.M."/>
            <person name="Pritham E.J."/>
            <person name="Richards T.A."/>
            <person name="Rocap G."/>
            <person name="Roy S.W."/>
            <person name="Sarai C."/>
            <person name="Schaack S."/>
            <person name="Shirato S."/>
            <person name="Slamovits C.H."/>
            <person name="Spencer D.F."/>
            <person name="Suzuki S."/>
            <person name="Worden A.Z."/>
            <person name="Zauner S."/>
            <person name="Barry K."/>
            <person name="Bell C."/>
            <person name="Bharti A.K."/>
            <person name="Crow J.A."/>
            <person name="Grimwood J."/>
            <person name="Kramer R."/>
            <person name="Lindquist E."/>
            <person name="Lucas S."/>
            <person name="Salamov A."/>
            <person name="McFadden G.I."/>
            <person name="Lane C.E."/>
            <person name="Keeling P.J."/>
            <person name="Gray M.W."/>
            <person name="Grigoriev I.V."/>
            <person name="Archibald J.M."/>
        </authorList>
    </citation>
    <scope>NUCLEOTIDE SEQUENCE</scope>
    <source>
        <strain evidence="2 4">CCMP2712</strain>
    </source>
</reference>
<dbReference type="AlphaFoldDB" id="L1J3L8"/>
<dbReference type="GO" id="GO:0008270">
    <property type="term" value="F:zinc ion binding"/>
    <property type="evidence" value="ECO:0007669"/>
    <property type="project" value="InterPro"/>
</dbReference>
<dbReference type="EnsemblProtists" id="EKX43123">
    <property type="protein sequence ID" value="EKX43123"/>
    <property type="gene ID" value="GUITHDRAFT_110852"/>
</dbReference>
<reference evidence="3" key="3">
    <citation type="submission" date="2016-03" db="UniProtKB">
        <authorList>
            <consortium name="EnsemblProtists"/>
        </authorList>
    </citation>
    <scope>IDENTIFICATION</scope>
</reference>
<reference evidence="4" key="2">
    <citation type="submission" date="2012-11" db="EMBL/GenBank/DDBJ databases">
        <authorList>
            <person name="Kuo A."/>
            <person name="Curtis B.A."/>
            <person name="Tanifuji G."/>
            <person name="Burki F."/>
            <person name="Gruber A."/>
            <person name="Irimia M."/>
            <person name="Maruyama S."/>
            <person name="Arias M.C."/>
            <person name="Ball S.G."/>
            <person name="Gile G.H."/>
            <person name="Hirakawa Y."/>
            <person name="Hopkins J.F."/>
            <person name="Rensing S.A."/>
            <person name="Schmutz J."/>
            <person name="Symeonidi A."/>
            <person name="Elias M."/>
            <person name="Eveleigh R.J."/>
            <person name="Herman E.K."/>
            <person name="Klute M.J."/>
            <person name="Nakayama T."/>
            <person name="Obornik M."/>
            <person name="Reyes-Prieto A."/>
            <person name="Armbrust E.V."/>
            <person name="Aves S.J."/>
            <person name="Beiko R.G."/>
            <person name="Coutinho P."/>
            <person name="Dacks J.B."/>
            <person name="Durnford D.G."/>
            <person name="Fast N.M."/>
            <person name="Green B.R."/>
            <person name="Grisdale C."/>
            <person name="Hempe F."/>
            <person name="Henrissat B."/>
            <person name="Hoppner M.P."/>
            <person name="Ishida K.-I."/>
            <person name="Kim E."/>
            <person name="Koreny L."/>
            <person name="Kroth P.G."/>
            <person name="Liu Y."/>
            <person name="Malik S.-B."/>
            <person name="Maier U.G."/>
            <person name="McRose D."/>
            <person name="Mock T."/>
            <person name="Neilson J.A."/>
            <person name="Onodera N.T."/>
            <person name="Poole A.M."/>
            <person name="Pritham E.J."/>
            <person name="Richards T.A."/>
            <person name="Rocap G."/>
            <person name="Roy S.W."/>
            <person name="Sarai C."/>
            <person name="Schaack S."/>
            <person name="Shirato S."/>
            <person name="Slamovits C.H."/>
            <person name="Spencer D.F."/>
            <person name="Suzuki S."/>
            <person name="Worden A.Z."/>
            <person name="Zauner S."/>
            <person name="Barry K."/>
            <person name="Bell C."/>
            <person name="Bharti A.K."/>
            <person name="Crow J.A."/>
            <person name="Grimwood J."/>
            <person name="Kramer R."/>
            <person name="Lindquist E."/>
            <person name="Lucas S."/>
            <person name="Salamov A."/>
            <person name="McFadden G.I."/>
            <person name="Lane C.E."/>
            <person name="Keeling P.J."/>
            <person name="Gray M.W."/>
            <person name="Grigoriev I.V."/>
            <person name="Archibald J.M."/>
        </authorList>
    </citation>
    <scope>NUCLEOTIDE SEQUENCE</scope>
    <source>
        <strain evidence="4">CCMP2712</strain>
    </source>
</reference>
<dbReference type="PROSITE" id="PS00463">
    <property type="entry name" value="ZN2_CY6_FUNGAL_1"/>
    <property type="match status" value="1"/>
</dbReference>
<dbReference type="InterPro" id="IPR001138">
    <property type="entry name" value="Zn2Cys6_DnaBD"/>
</dbReference>
<dbReference type="KEGG" id="gtt:GUITHDRAFT_110852"/>
<dbReference type="HOGENOM" id="CLU_550370_0_0_1"/>
<dbReference type="GO" id="GO:0000981">
    <property type="term" value="F:DNA-binding transcription factor activity, RNA polymerase II-specific"/>
    <property type="evidence" value="ECO:0007669"/>
    <property type="project" value="InterPro"/>
</dbReference>
<feature type="domain" description="Zn(2)-C6 fungal-type" evidence="1">
    <location>
        <begin position="87"/>
        <end position="116"/>
    </location>
</feature>
<gene>
    <name evidence="2" type="ORF">GUITHDRAFT_110852</name>
</gene>
<evidence type="ECO:0000313" key="4">
    <source>
        <dbReference type="Proteomes" id="UP000011087"/>
    </source>
</evidence>
<evidence type="ECO:0000313" key="2">
    <source>
        <dbReference type="EMBL" id="EKX43123.1"/>
    </source>
</evidence>
<dbReference type="Proteomes" id="UP000011087">
    <property type="component" value="Unassembled WGS sequence"/>
</dbReference>
<dbReference type="InterPro" id="IPR036864">
    <property type="entry name" value="Zn2-C6_fun-type_DNA-bd_sf"/>
</dbReference>
<dbReference type="SUPFAM" id="SSF57701">
    <property type="entry name" value="Zn2/Cys6 DNA-binding domain"/>
    <property type="match status" value="1"/>
</dbReference>
<organism evidence="2">
    <name type="scientific">Guillardia theta (strain CCMP2712)</name>
    <name type="common">Cryptophyte</name>
    <dbReference type="NCBI Taxonomy" id="905079"/>
    <lineage>
        <taxon>Eukaryota</taxon>
        <taxon>Cryptophyceae</taxon>
        <taxon>Pyrenomonadales</taxon>
        <taxon>Geminigeraceae</taxon>
        <taxon>Guillardia</taxon>
    </lineage>
</organism>
<name>L1J3L8_GUITC</name>
<dbReference type="RefSeq" id="XP_005830103.1">
    <property type="nucleotide sequence ID" value="XM_005830046.1"/>
</dbReference>
<dbReference type="EMBL" id="JH993012">
    <property type="protein sequence ID" value="EKX43123.1"/>
    <property type="molecule type" value="Genomic_DNA"/>
</dbReference>
<evidence type="ECO:0000259" key="1">
    <source>
        <dbReference type="PROSITE" id="PS50048"/>
    </source>
</evidence>
<evidence type="ECO:0000313" key="3">
    <source>
        <dbReference type="EnsemblProtists" id="EKX43123"/>
    </source>
</evidence>
<accession>L1J3L8</accession>
<dbReference type="PROSITE" id="PS50048">
    <property type="entry name" value="ZN2_CY6_FUNGAL_2"/>
    <property type="match status" value="1"/>
</dbReference>
<dbReference type="GeneID" id="17299804"/>
<sequence length="439" mass="50458">MTRTKSGVKRTIADHDDWCLMMSERLSKLNRKTANHLAQSLDAMTSVSVTVADPGDWALHYQLHPCMEGFQVELLPRRKRSKYITNSCSECRLKKRKCSNVRPCAMCIVAGTSARCQAESTTAPCYTTICSAQEALFQETKDQDIALESLRHACIQVGVNIALVRPLWELGLNASIVFRAFRILPLDLKMAMDEAIETAKSTAFTNLSILGEEAAKLHKMQEYGRLSHDLHLDDNQKCSDRSSSGASDWFDLFSSNAHWGHGRWISIEFDKANLAHCRRLKLGDEVAEMLGYHHSEMIFRHSNHEMLLQVSEYEMLITMLEMIFHSFDRQVIWYWRIMLPHLDSGVRKAVYLKCTQHKAFDDLGMQTGYTITFEPSTPQAFQNFKNRYLPHNMRTSFNEKNPDEIITKEAIVYMRKSQTEGAEKLSFLSETVKNWTREH</sequence>
<keyword evidence="4" id="KW-1185">Reference proteome</keyword>
<dbReference type="Pfam" id="PF00172">
    <property type="entry name" value="Zn_clus"/>
    <property type="match status" value="1"/>
</dbReference>
<dbReference type="PaxDb" id="55529-EKX43123"/>